<accession>G3XYE8</accession>
<name>G3XYE8_ASPNA</name>
<sequence length="212" mass="22945">MHASRNLAIFNKIAEVGERRFSQSSVQTLSGRKVANLFEQAIVSVPFADLNADCVGQARHGLQLPKLRCHGIGMIDKDAAPHDRDTPSCFTLSTFLAISDNRNCRNIVISIMGHRPALFIYLSPTMAITKFNEASGVGLGGPGTPDWLLTRGPTTPIGRIRWKGSRQVEKSPTTIPKFSSGEKDKTPASLAIDACLSRSFDFGTASVTGILF</sequence>
<proteinExistence type="predicted"/>
<dbReference type="VEuPathDB" id="FungiDB:ASPNIDRAFT2_40697"/>
<dbReference type="EMBL" id="ACJE01000008">
    <property type="protein sequence ID" value="EHA24778.1"/>
    <property type="molecule type" value="Genomic_DNA"/>
</dbReference>
<dbReference type="HOGENOM" id="CLU_1299454_0_0_1"/>
<evidence type="ECO:0000313" key="1">
    <source>
        <dbReference type="EMBL" id="EHA24778.1"/>
    </source>
</evidence>
<reference evidence="1 2" key="1">
    <citation type="journal article" date="2011" name="Genome Res.">
        <title>Comparative genomics of citric-acid-producing Aspergillus niger ATCC 1015 versus enzyme-producing CBS 513.88.</title>
        <authorList>
            <person name="Andersen M.R."/>
            <person name="Salazar M.P."/>
            <person name="Schaap P.J."/>
            <person name="van de Vondervoort P.J."/>
            <person name="Culley D."/>
            <person name="Thykaer J."/>
            <person name="Frisvad J.C."/>
            <person name="Nielsen K.F."/>
            <person name="Albang R."/>
            <person name="Albermann K."/>
            <person name="Berka R.M."/>
            <person name="Braus G.H."/>
            <person name="Braus-Stromeyer S.A."/>
            <person name="Corrochano L.M."/>
            <person name="Dai Z."/>
            <person name="van Dijck P.W."/>
            <person name="Hofmann G."/>
            <person name="Lasure L.L."/>
            <person name="Magnuson J.K."/>
            <person name="Menke H."/>
            <person name="Meijer M."/>
            <person name="Meijer S.L."/>
            <person name="Nielsen J.B."/>
            <person name="Nielsen M.L."/>
            <person name="van Ooyen A.J."/>
            <person name="Pel H.J."/>
            <person name="Poulsen L."/>
            <person name="Samson R.A."/>
            <person name="Stam H."/>
            <person name="Tsang A."/>
            <person name="van den Brink J.M."/>
            <person name="Atkins A."/>
            <person name="Aerts A."/>
            <person name="Shapiro H."/>
            <person name="Pangilinan J."/>
            <person name="Salamov A."/>
            <person name="Lou Y."/>
            <person name="Lindquist E."/>
            <person name="Lucas S."/>
            <person name="Grimwood J."/>
            <person name="Grigoriev I.V."/>
            <person name="Kubicek C.P."/>
            <person name="Martinez D."/>
            <person name="van Peij N.N."/>
            <person name="Roubos J.A."/>
            <person name="Nielsen J."/>
            <person name="Baker S.E."/>
        </authorList>
    </citation>
    <scope>NUCLEOTIDE SEQUENCE [LARGE SCALE GENOMIC DNA]</scope>
    <source>
        <strain evidence="2">ATCC 1015 / CBS 113.46 / FGSC A1144 / LSHB Ac4 / NCTC 3858a / NRRL 328 / USDA 3528.7</strain>
    </source>
</reference>
<comment type="caution">
    <text evidence="1">The sequence shown here is derived from an EMBL/GenBank/DDBJ whole genome shotgun (WGS) entry which is preliminary data.</text>
</comment>
<evidence type="ECO:0000313" key="2">
    <source>
        <dbReference type="Proteomes" id="UP000009038"/>
    </source>
</evidence>
<dbReference type="AlphaFoldDB" id="G3XYE8"/>
<dbReference type="Proteomes" id="UP000009038">
    <property type="component" value="Unassembled WGS sequence"/>
</dbReference>
<organism evidence="1 2">
    <name type="scientific">Aspergillus niger (strain ATCC 1015 / CBS 113.46 / FGSC A1144 / LSHB Ac4 / NCTC 3858a / NRRL 328 / USDA 3528.7)</name>
    <dbReference type="NCBI Taxonomy" id="380704"/>
    <lineage>
        <taxon>Eukaryota</taxon>
        <taxon>Fungi</taxon>
        <taxon>Dikarya</taxon>
        <taxon>Ascomycota</taxon>
        <taxon>Pezizomycotina</taxon>
        <taxon>Eurotiomycetes</taxon>
        <taxon>Eurotiomycetidae</taxon>
        <taxon>Eurotiales</taxon>
        <taxon>Aspergillaceae</taxon>
        <taxon>Aspergillus</taxon>
        <taxon>Aspergillus subgen. Circumdati</taxon>
    </lineage>
</organism>
<protein>
    <submittedName>
        <fullName evidence="1">Uncharacterized protein</fullName>
    </submittedName>
</protein>
<gene>
    <name evidence="1" type="ORF">ASPNIDRAFT_40697</name>
</gene>